<dbReference type="EMBL" id="AVCH01000182">
    <property type="protein sequence ID" value="KFN45479.1"/>
    <property type="molecule type" value="Genomic_DNA"/>
</dbReference>
<dbReference type="eggNOG" id="COG2801">
    <property type="taxonomic scope" value="Bacteria"/>
</dbReference>
<dbReference type="PANTHER" id="PTHR35004">
    <property type="entry name" value="TRANSPOSASE RV3428C-RELATED"/>
    <property type="match status" value="1"/>
</dbReference>
<dbReference type="Proteomes" id="UP000029392">
    <property type="component" value="Unassembled WGS sequence"/>
</dbReference>
<dbReference type="PROSITE" id="PS50994">
    <property type="entry name" value="INTEGRASE"/>
    <property type="match status" value="1"/>
</dbReference>
<feature type="domain" description="Integrase catalytic" evidence="2">
    <location>
        <begin position="264"/>
        <end position="465"/>
    </location>
</feature>
<dbReference type="RefSeq" id="WP_043804284.1">
    <property type="nucleotide sequence ID" value="NZ_AVCH01000182.1"/>
</dbReference>
<evidence type="ECO:0000313" key="3">
    <source>
        <dbReference type="EMBL" id="KFN45479.1"/>
    </source>
</evidence>
<dbReference type="PANTHER" id="PTHR35004:SF6">
    <property type="entry name" value="TRANSPOSASE"/>
    <property type="match status" value="1"/>
</dbReference>
<dbReference type="AlphaFoldDB" id="A0A091B3R7"/>
<evidence type="ECO:0000256" key="1">
    <source>
        <dbReference type="SAM" id="MobiDB-lite"/>
    </source>
</evidence>
<comment type="caution">
    <text evidence="3">The sequence shown here is derived from an EMBL/GenBank/DDBJ whole genome shotgun (WGS) entry which is preliminary data.</text>
</comment>
<dbReference type="OrthoDB" id="501284at2"/>
<accession>A0A091B3R7</accession>
<proteinExistence type="predicted"/>
<dbReference type="PATRIC" id="fig|1384054.3.peg.2132"/>
<feature type="compositionally biased region" description="Basic residues" evidence="1">
    <location>
        <begin position="600"/>
        <end position="609"/>
    </location>
</feature>
<feature type="region of interest" description="Disordered" evidence="1">
    <location>
        <begin position="600"/>
        <end position="698"/>
    </location>
</feature>
<dbReference type="SUPFAM" id="SSF53098">
    <property type="entry name" value="Ribonuclease H-like"/>
    <property type="match status" value="1"/>
</dbReference>
<protein>
    <recommendedName>
        <fullName evidence="2">Integrase catalytic domain-containing protein</fullName>
    </recommendedName>
</protein>
<dbReference type="InterPro" id="IPR001584">
    <property type="entry name" value="Integrase_cat-core"/>
</dbReference>
<sequence length="698" mass="78350">MTGGCFSVGQSLMLNNQRHRVLRDLGEGIIAVEDLATGRIAQHAVADLLKEWKAGRLILDGGDTTPDSARQKAIDSAHLDAFRQSYSEAQQDQAKARLAFVERLEKLPRTFEVMTPIIKEIWDDKKLWRNGQPQKKCPHFTTVVNWINAYQASGRDVRSLVDRHEGKGNCSGRHHEVVQTIARELIETRYLTLERPSIKTVRGEAKGLIAQRNATRLKSDQLKTPSYNYFKSLVQALAPYDVYRARYGQRAADIEFRAAGRGVVAPRPLARAAMDHSRMDLFVVDDRTGLPLGRPWLTLVIDEYSRYVLGYYLGFEEPSNVSMTRALRHALAPKDECPDTRCSWDAWGVMELLVVDNGLEFHARALEAGAGRYGIDVQFCPRRKPWYKGKVERFFGTMNTGLLVDMKGKTFSSVVLKGDYDPAKHAVMTLATLRRVLQMWIVDVYHQEVHSGLGMTPQEAWNSGIQQVDRYLPPSSVAMDSAFSASCHRELTHKGIEFDSLLYNSRELGTLRELHGSRIKVEVRTCDDDLGHVVVVSPDQLTLIKVPALDPEYALGLTRWQHKVCKRFQRRVQEDDAREISLLEARQRIRALIEEDMRLGSRKSRKKQQRFVGEGAPAAETEASSNAEQLPADPVSPAVPASVPAPVVPSVPVAKSKKETANPSPRSKPKPETAQPEDEDDDSIPTFTSRKVRQGVAS</sequence>
<feature type="compositionally biased region" description="Low complexity" evidence="1">
    <location>
        <begin position="635"/>
        <end position="654"/>
    </location>
</feature>
<dbReference type="STRING" id="1384054.N790_02395"/>
<dbReference type="GO" id="GO:0015074">
    <property type="term" value="P:DNA integration"/>
    <property type="evidence" value="ECO:0007669"/>
    <property type="project" value="InterPro"/>
</dbReference>
<dbReference type="InterPro" id="IPR036397">
    <property type="entry name" value="RNaseH_sf"/>
</dbReference>
<evidence type="ECO:0000313" key="4">
    <source>
        <dbReference type="Proteomes" id="UP000029392"/>
    </source>
</evidence>
<gene>
    <name evidence="3" type="ORF">N790_02395</name>
</gene>
<dbReference type="Gene3D" id="3.30.420.10">
    <property type="entry name" value="Ribonuclease H-like superfamily/Ribonuclease H"/>
    <property type="match status" value="1"/>
</dbReference>
<dbReference type="GO" id="GO:0003676">
    <property type="term" value="F:nucleic acid binding"/>
    <property type="evidence" value="ECO:0007669"/>
    <property type="project" value="InterPro"/>
</dbReference>
<keyword evidence="4" id="KW-1185">Reference proteome</keyword>
<name>A0A091B3R7_9GAMM</name>
<dbReference type="InterPro" id="IPR012337">
    <property type="entry name" value="RNaseH-like_sf"/>
</dbReference>
<organism evidence="3 4">
    <name type="scientific">Arenimonas malthae CC-JY-1</name>
    <dbReference type="NCBI Taxonomy" id="1384054"/>
    <lineage>
        <taxon>Bacteria</taxon>
        <taxon>Pseudomonadati</taxon>
        <taxon>Pseudomonadota</taxon>
        <taxon>Gammaproteobacteria</taxon>
        <taxon>Lysobacterales</taxon>
        <taxon>Lysobacteraceae</taxon>
        <taxon>Arenimonas</taxon>
    </lineage>
</organism>
<reference evidence="3 4" key="1">
    <citation type="submission" date="2013-09" db="EMBL/GenBank/DDBJ databases">
        <title>Genome sequencing of Arenimonas malthae.</title>
        <authorList>
            <person name="Chen F."/>
            <person name="Wang G."/>
        </authorList>
    </citation>
    <scope>NUCLEOTIDE SEQUENCE [LARGE SCALE GENOMIC DNA]</scope>
    <source>
        <strain evidence="3 4">CC-JY-1</strain>
    </source>
</reference>
<evidence type="ECO:0000259" key="2">
    <source>
        <dbReference type="PROSITE" id="PS50994"/>
    </source>
</evidence>